<dbReference type="InterPro" id="IPR036291">
    <property type="entry name" value="NAD(P)-bd_dom_sf"/>
</dbReference>
<keyword evidence="4 8" id="KW-0560">Oxidoreductase</keyword>
<evidence type="ECO:0000313" key="15">
    <source>
        <dbReference type="Proteomes" id="UP000602087"/>
    </source>
</evidence>
<comment type="catalytic activity">
    <reaction evidence="8">
        <text>L-alanine + NAD(+) + H2O = pyruvate + NH4(+) + NADH + H(+)</text>
        <dbReference type="Rhea" id="RHEA:18405"/>
        <dbReference type="ChEBI" id="CHEBI:15361"/>
        <dbReference type="ChEBI" id="CHEBI:15377"/>
        <dbReference type="ChEBI" id="CHEBI:15378"/>
        <dbReference type="ChEBI" id="CHEBI:28938"/>
        <dbReference type="ChEBI" id="CHEBI:57540"/>
        <dbReference type="ChEBI" id="CHEBI:57945"/>
        <dbReference type="ChEBI" id="CHEBI:57972"/>
        <dbReference type="EC" id="1.4.1.1"/>
    </reaction>
</comment>
<feature type="domain" description="Alanine dehydrogenase/pyridine nucleotide transhydrogenase NAD(H)-binding" evidence="12">
    <location>
        <begin position="149"/>
        <end position="297"/>
    </location>
</feature>
<dbReference type="PANTHER" id="PTHR42795">
    <property type="entry name" value="ALANINE DEHYDROGENASE"/>
    <property type="match status" value="1"/>
</dbReference>
<feature type="binding site" evidence="11">
    <location>
        <begin position="267"/>
        <end position="270"/>
    </location>
    <ligand>
        <name>NAD(+)</name>
        <dbReference type="ChEBI" id="CHEBI:57540"/>
    </ligand>
</feature>
<dbReference type="InterPro" id="IPR007886">
    <property type="entry name" value="AlaDH/PNT_N"/>
</dbReference>
<proteinExistence type="inferred from homology"/>
<dbReference type="SMART" id="SM01002">
    <property type="entry name" value="AlaDh_PNT_C"/>
    <property type="match status" value="1"/>
</dbReference>
<evidence type="ECO:0000256" key="7">
    <source>
        <dbReference type="ARBA" id="ARBA00072341"/>
    </source>
</evidence>
<feature type="domain" description="Alanine dehydrogenase/pyridine nucleotide transhydrogenase N-terminal" evidence="13">
    <location>
        <begin position="4"/>
        <end position="137"/>
    </location>
</feature>
<dbReference type="CDD" id="cd05305">
    <property type="entry name" value="L-AlaDH"/>
    <property type="match status" value="1"/>
</dbReference>
<feature type="binding site" evidence="11">
    <location>
        <position position="220"/>
    </location>
    <ligand>
        <name>NAD(+)</name>
        <dbReference type="ChEBI" id="CHEBI:57540"/>
    </ligand>
</feature>
<evidence type="ECO:0000256" key="3">
    <source>
        <dbReference type="ARBA" id="ARBA00012897"/>
    </source>
</evidence>
<dbReference type="GO" id="GO:0000286">
    <property type="term" value="F:alanine dehydrogenase activity"/>
    <property type="evidence" value="ECO:0007669"/>
    <property type="project" value="UniProtKB-UniRule"/>
</dbReference>
<feature type="binding site" evidence="11">
    <location>
        <position position="279"/>
    </location>
    <ligand>
        <name>NAD(+)</name>
        <dbReference type="ChEBI" id="CHEBI:57540"/>
    </ligand>
</feature>
<organism evidence="14 15">
    <name type="scientific">Sanguibacter suaedae</name>
    <dbReference type="NCBI Taxonomy" id="2795737"/>
    <lineage>
        <taxon>Bacteria</taxon>
        <taxon>Bacillati</taxon>
        <taxon>Actinomycetota</taxon>
        <taxon>Actinomycetes</taxon>
        <taxon>Micrococcales</taxon>
        <taxon>Sanguibacteraceae</taxon>
        <taxon>Sanguibacter</taxon>
    </lineage>
</organism>
<dbReference type="PANTHER" id="PTHR42795:SF1">
    <property type="entry name" value="ALANINE DEHYDROGENASE"/>
    <property type="match status" value="1"/>
</dbReference>
<dbReference type="InterPro" id="IPR007698">
    <property type="entry name" value="AlaDH/PNT_NAD(H)-bd"/>
</dbReference>
<dbReference type="GO" id="GO:0000166">
    <property type="term" value="F:nucleotide binding"/>
    <property type="evidence" value="ECO:0007669"/>
    <property type="project" value="UniProtKB-KW"/>
</dbReference>
<dbReference type="InterPro" id="IPR008142">
    <property type="entry name" value="AlaDH/PNT_CS1"/>
</dbReference>
<evidence type="ECO:0000313" key="14">
    <source>
        <dbReference type="EMBL" id="MBI9114963.1"/>
    </source>
</evidence>
<evidence type="ECO:0000256" key="5">
    <source>
        <dbReference type="ARBA" id="ARBA00023027"/>
    </source>
</evidence>
<comment type="similarity">
    <text evidence="2 8">Belongs to the AlaDH/PNT family.</text>
</comment>
<dbReference type="GO" id="GO:0005886">
    <property type="term" value="C:plasma membrane"/>
    <property type="evidence" value="ECO:0007669"/>
    <property type="project" value="TreeGrafter"/>
</dbReference>
<name>A0A934I4A6_9MICO</name>
<feature type="active site" description="Proton donor/acceptor" evidence="9">
    <location>
        <position position="270"/>
    </location>
</feature>
<protein>
    <recommendedName>
        <fullName evidence="7 8">Alanine dehydrogenase</fullName>
        <ecNumber evidence="3 8">1.4.1.1</ecNumber>
    </recommendedName>
</protein>
<dbReference type="Pfam" id="PF05222">
    <property type="entry name" value="AlaDh_PNT_N"/>
    <property type="match status" value="1"/>
</dbReference>
<dbReference type="Pfam" id="PF01262">
    <property type="entry name" value="AlaDh_PNT_C"/>
    <property type="match status" value="1"/>
</dbReference>
<comment type="subunit">
    <text evidence="6">Homohexamer. Trimer of dimers.</text>
</comment>
<dbReference type="FunFam" id="3.40.50.720:FF:000049">
    <property type="entry name" value="Alanine dehydrogenase"/>
    <property type="match status" value="1"/>
</dbReference>
<gene>
    <name evidence="14" type="primary">ald</name>
    <name evidence="14" type="ORF">JAV76_08055</name>
</gene>
<dbReference type="SMART" id="SM01003">
    <property type="entry name" value="AlaDh_PNT_N"/>
    <property type="match status" value="1"/>
</dbReference>
<dbReference type="InterPro" id="IPR008141">
    <property type="entry name" value="Ala_DH"/>
</dbReference>
<comment type="caution">
    <text evidence="14">The sequence shown here is derived from an EMBL/GenBank/DDBJ whole genome shotgun (WGS) entry which is preliminary data.</text>
</comment>
<dbReference type="EMBL" id="JAEINH010000005">
    <property type="protein sequence ID" value="MBI9114963.1"/>
    <property type="molecule type" value="Genomic_DNA"/>
</dbReference>
<evidence type="ECO:0000256" key="6">
    <source>
        <dbReference type="ARBA" id="ARBA00065528"/>
    </source>
</evidence>
<comment type="function">
    <text evidence="8">Catalyzes the reversible reductive amination of pyruvate to L-alanine.</text>
</comment>
<evidence type="ECO:0000256" key="2">
    <source>
        <dbReference type="ARBA" id="ARBA00005689"/>
    </source>
</evidence>
<dbReference type="Gene3D" id="3.40.50.720">
    <property type="entry name" value="NAD(P)-binding Rossmann-like Domain"/>
    <property type="match status" value="2"/>
</dbReference>
<evidence type="ECO:0000256" key="10">
    <source>
        <dbReference type="PIRSR" id="PIRSR000183-2"/>
    </source>
</evidence>
<feature type="binding site" evidence="11">
    <location>
        <position position="134"/>
    </location>
    <ligand>
        <name>NAD(+)</name>
        <dbReference type="ChEBI" id="CHEBI:57540"/>
    </ligand>
</feature>
<keyword evidence="5 8" id="KW-0520">NAD</keyword>
<evidence type="ECO:0000256" key="11">
    <source>
        <dbReference type="PIRSR" id="PIRSR000183-3"/>
    </source>
</evidence>
<dbReference type="SUPFAM" id="SSF52283">
    <property type="entry name" value="Formate/glycerate dehydrogenase catalytic domain-like"/>
    <property type="match status" value="1"/>
</dbReference>
<keyword evidence="11" id="KW-0547">Nucleotide-binding</keyword>
<reference evidence="14" key="1">
    <citation type="submission" date="2020-12" db="EMBL/GenBank/DDBJ databases">
        <title>Sanguibacter suaedae sp. nov., isolated from Suaeda aralocaspica.</title>
        <authorList>
            <person name="Ma Q."/>
        </authorList>
    </citation>
    <scope>NUCLEOTIDE SEQUENCE</scope>
    <source>
        <strain evidence="14">YZGR15</strain>
    </source>
</reference>
<accession>A0A934I4A6</accession>
<dbReference type="PROSITE" id="PS00836">
    <property type="entry name" value="ALADH_PNT_1"/>
    <property type="match status" value="1"/>
</dbReference>
<dbReference type="EC" id="1.4.1.1" evidence="3 8"/>
<comment type="pathway">
    <text evidence="1 8">Amino-acid degradation; L-alanine degradation via dehydrogenase pathway; NH(3) and pyruvate from L-alanine: step 1/1.</text>
</comment>
<dbReference type="NCBIfam" id="TIGR00518">
    <property type="entry name" value="alaDH"/>
    <property type="match status" value="1"/>
</dbReference>
<evidence type="ECO:0000256" key="4">
    <source>
        <dbReference type="ARBA" id="ARBA00023002"/>
    </source>
</evidence>
<evidence type="ECO:0000259" key="13">
    <source>
        <dbReference type="SMART" id="SM01003"/>
    </source>
</evidence>
<dbReference type="AlphaFoldDB" id="A0A934I4A6"/>
<feature type="binding site" evidence="11">
    <location>
        <begin position="298"/>
        <end position="301"/>
    </location>
    <ligand>
        <name>NAD(+)</name>
        <dbReference type="ChEBI" id="CHEBI:57540"/>
    </ligand>
</feature>
<dbReference type="PIRSF" id="PIRSF000183">
    <property type="entry name" value="Alanine_dh"/>
    <property type="match status" value="1"/>
</dbReference>
<keyword evidence="15" id="KW-1185">Reference proteome</keyword>
<dbReference type="GO" id="GO:0042853">
    <property type="term" value="P:L-alanine catabolic process"/>
    <property type="evidence" value="ECO:0007669"/>
    <property type="project" value="InterPro"/>
</dbReference>
<feature type="binding site" evidence="10">
    <location>
        <position position="15"/>
    </location>
    <ligand>
        <name>substrate</name>
    </ligand>
</feature>
<evidence type="ECO:0000256" key="1">
    <source>
        <dbReference type="ARBA" id="ARBA00005206"/>
    </source>
</evidence>
<feature type="binding site" evidence="11">
    <location>
        <begin position="178"/>
        <end position="179"/>
    </location>
    <ligand>
        <name>NAD(+)</name>
        <dbReference type="ChEBI" id="CHEBI:57540"/>
    </ligand>
</feature>
<sequence>MRIAVPTEVKNNEFRVAMTPAGVRELTRAGHEVLVQAGAGSGSAIPDDEYAAAGARIVPDADSAWGGADLVCKVKEPVPDEYRHLRDDLVLFTYLHLAADEACTRALLDAGTTAVAYETVQLDDGSLPLLAPMSEVAGRLATQVGAYFLLRSVGGRGVLMGGVPGVRPARVVVLGGGTAGRNAAQIAVGMRAEVAVVDLSAQALRAVDTEFSGTVRTVRSSALAIEQEVLRADLVVGAVLVPGARAPHLVTNELVAAMQPGSVLVDIAVDQGGCFEDTRPTTHADPTYQVHGSTFYAVANMPGSVPVTSTQALAGVTLPYLLALVSGDDGRRPGDAVVATLRKDEHRALARGLTTHDGHLVNAEVAAAHGLEAVDVL</sequence>
<evidence type="ECO:0000256" key="9">
    <source>
        <dbReference type="PIRSR" id="PIRSR000183-1"/>
    </source>
</evidence>
<feature type="binding site" evidence="11">
    <location>
        <position position="198"/>
    </location>
    <ligand>
        <name>NAD(+)</name>
        <dbReference type="ChEBI" id="CHEBI:57540"/>
    </ligand>
</feature>
<feature type="binding site" evidence="10">
    <location>
        <position position="75"/>
    </location>
    <ligand>
        <name>substrate</name>
    </ligand>
</feature>
<feature type="binding site" evidence="11">
    <location>
        <begin position="239"/>
        <end position="240"/>
    </location>
    <ligand>
        <name>NAD(+)</name>
        <dbReference type="ChEBI" id="CHEBI:57540"/>
    </ligand>
</feature>
<evidence type="ECO:0000259" key="12">
    <source>
        <dbReference type="SMART" id="SM01002"/>
    </source>
</evidence>
<evidence type="ECO:0000256" key="8">
    <source>
        <dbReference type="PIRNR" id="PIRNR000183"/>
    </source>
</evidence>
<dbReference type="Proteomes" id="UP000602087">
    <property type="component" value="Unassembled WGS sequence"/>
</dbReference>
<dbReference type="SUPFAM" id="SSF51735">
    <property type="entry name" value="NAD(P)-binding Rossmann-fold domains"/>
    <property type="match status" value="1"/>
</dbReference>
<dbReference type="RefSeq" id="WP_198733525.1">
    <property type="nucleotide sequence ID" value="NZ_JAEINH010000005.1"/>
</dbReference>
<feature type="active site" description="Proton donor/acceptor" evidence="9">
    <location>
        <position position="96"/>
    </location>
</feature>